<dbReference type="PANTHER" id="PTHR43570:SF16">
    <property type="entry name" value="ALDEHYDE DEHYDROGENASE TYPE III, ISOFORM Q"/>
    <property type="match status" value="1"/>
</dbReference>
<comment type="caution">
    <text evidence="8">The sequence shown here is derived from an EMBL/GenBank/DDBJ whole genome shotgun (WGS) entry which is preliminary data.</text>
</comment>
<dbReference type="InterPro" id="IPR016161">
    <property type="entry name" value="Ald_DH/histidinol_DH"/>
</dbReference>
<dbReference type="RefSeq" id="WP_386057201.1">
    <property type="nucleotide sequence ID" value="NZ_JBHTKL010000001.1"/>
</dbReference>
<dbReference type="InterPro" id="IPR029510">
    <property type="entry name" value="Ald_DH_CS_GLU"/>
</dbReference>
<dbReference type="Pfam" id="PF00171">
    <property type="entry name" value="Aldedh"/>
    <property type="match status" value="1"/>
</dbReference>
<evidence type="ECO:0000313" key="8">
    <source>
        <dbReference type="EMBL" id="MFD1018589.1"/>
    </source>
</evidence>
<reference evidence="9" key="1">
    <citation type="journal article" date="2019" name="Int. J. Syst. Evol. Microbiol.">
        <title>The Global Catalogue of Microorganisms (GCM) 10K type strain sequencing project: providing services to taxonomists for standard genome sequencing and annotation.</title>
        <authorList>
            <consortium name="The Broad Institute Genomics Platform"/>
            <consortium name="The Broad Institute Genome Sequencing Center for Infectious Disease"/>
            <person name="Wu L."/>
            <person name="Ma J."/>
        </authorList>
    </citation>
    <scope>NUCLEOTIDE SEQUENCE [LARGE SCALE GENOMIC DNA]</scope>
    <source>
        <strain evidence="9">CCUG 56607</strain>
    </source>
</reference>
<dbReference type="PROSITE" id="PS00070">
    <property type="entry name" value="ALDEHYDE_DEHYDR_CYS"/>
    <property type="match status" value="1"/>
</dbReference>
<dbReference type="PIRSF" id="PIRSF036492">
    <property type="entry name" value="ALDH"/>
    <property type="match status" value="1"/>
</dbReference>
<dbReference type="InterPro" id="IPR016162">
    <property type="entry name" value="Ald_DH_N"/>
</dbReference>
<evidence type="ECO:0000256" key="1">
    <source>
        <dbReference type="ARBA" id="ARBA00009986"/>
    </source>
</evidence>
<comment type="similarity">
    <text evidence="1 3 5">Belongs to the aldehyde dehydrogenase family.</text>
</comment>
<keyword evidence="2 3" id="KW-0560">Oxidoreductase</keyword>
<dbReference type="Proteomes" id="UP001596990">
    <property type="component" value="Unassembled WGS sequence"/>
</dbReference>
<dbReference type="SUPFAM" id="SSF53720">
    <property type="entry name" value="ALDH-like"/>
    <property type="match status" value="1"/>
</dbReference>
<dbReference type="InterPro" id="IPR012394">
    <property type="entry name" value="Aldehyde_DH_NAD(P)"/>
</dbReference>
<accession>A0ABW3KZE2</accession>
<evidence type="ECO:0000256" key="2">
    <source>
        <dbReference type="ARBA" id="ARBA00023002"/>
    </source>
</evidence>
<dbReference type="InterPro" id="IPR016160">
    <property type="entry name" value="Ald_DH_CS_CYS"/>
</dbReference>
<feature type="coiled-coil region" evidence="6">
    <location>
        <begin position="23"/>
        <end position="50"/>
    </location>
</feature>
<dbReference type="InterPro" id="IPR016163">
    <property type="entry name" value="Ald_DH_C"/>
</dbReference>
<dbReference type="PANTHER" id="PTHR43570">
    <property type="entry name" value="ALDEHYDE DEHYDROGENASE"/>
    <property type="match status" value="1"/>
</dbReference>
<keyword evidence="9" id="KW-1185">Reference proteome</keyword>
<evidence type="ECO:0000256" key="4">
    <source>
        <dbReference type="PROSITE-ProRule" id="PRU10007"/>
    </source>
</evidence>
<dbReference type="EMBL" id="JBHTKL010000001">
    <property type="protein sequence ID" value="MFD1018589.1"/>
    <property type="molecule type" value="Genomic_DNA"/>
</dbReference>
<evidence type="ECO:0000256" key="3">
    <source>
        <dbReference type="PIRNR" id="PIRNR036492"/>
    </source>
</evidence>
<name>A0ABW3KZE2_9BACI</name>
<evidence type="ECO:0000256" key="6">
    <source>
        <dbReference type="SAM" id="Coils"/>
    </source>
</evidence>
<evidence type="ECO:0000259" key="7">
    <source>
        <dbReference type="Pfam" id="PF00171"/>
    </source>
</evidence>
<dbReference type="CDD" id="cd07136">
    <property type="entry name" value="ALDH_YwdH-P39616"/>
    <property type="match status" value="1"/>
</dbReference>
<dbReference type="InterPro" id="IPR015590">
    <property type="entry name" value="Aldehyde_DH_dom"/>
</dbReference>
<dbReference type="PROSITE" id="PS00687">
    <property type="entry name" value="ALDEHYDE_DEHYDR_GLU"/>
    <property type="match status" value="1"/>
</dbReference>
<evidence type="ECO:0000313" key="9">
    <source>
        <dbReference type="Proteomes" id="UP001596990"/>
    </source>
</evidence>
<protein>
    <recommendedName>
        <fullName evidence="3">Aldehyde dehydrogenase</fullName>
    </recommendedName>
</protein>
<proteinExistence type="inferred from homology"/>
<gene>
    <name evidence="8" type="ORF">ACFQ2J_05170</name>
</gene>
<dbReference type="Gene3D" id="3.40.605.10">
    <property type="entry name" value="Aldehyde Dehydrogenase, Chain A, domain 1"/>
    <property type="match status" value="1"/>
</dbReference>
<organism evidence="8 9">
    <name type="scientific">Thalassobacillus hwangdonensis</name>
    <dbReference type="NCBI Taxonomy" id="546108"/>
    <lineage>
        <taxon>Bacteria</taxon>
        <taxon>Bacillati</taxon>
        <taxon>Bacillota</taxon>
        <taxon>Bacilli</taxon>
        <taxon>Bacillales</taxon>
        <taxon>Bacillaceae</taxon>
        <taxon>Thalassobacillus</taxon>
    </lineage>
</organism>
<keyword evidence="6" id="KW-0175">Coiled coil</keyword>
<sequence length="456" mass="51737">MDEISNQIAAQRNYFQAGNTKSYDFRKQQLETLKQTLQSYENELIRALKTDLNKSEYEAYASEIGILYKEINDHLKQLKDWMDPIKVKTPLTHKGSKNYIVKEPYGTVLVIAPWNYPINLALAPVIGAISAGNTIVLKPSEWTPHVSAILRKMVAEAFPPDYFVVIEGDKEVSEALLDQRFDYIFFTGSVPVGRIVMEKASRHLTPVTLELGGKSPAIVDNDAKIDLAAKRIVWGKFVNAGQTCIAPDYLFVHEDVKQKLLKKMQKHIISMFGKDPLANKDYTHIVSARHFDRLENFLDNGKVVHGGTTDRVQRIIAPTLLDEIDWNDPVMQEEIFGPILPILTFRTLDEAVEQVKMQEKPLALYYFGEKEKKQQQIIDELSFGGGCINDTLYHILNPHLPFGGVGNSGMGAYHGESSFDTFSHRKSITEQTTKFDYGFRYPGSKLGLKFVRKLFK</sequence>
<evidence type="ECO:0000256" key="5">
    <source>
        <dbReference type="RuleBase" id="RU003345"/>
    </source>
</evidence>
<feature type="domain" description="Aldehyde dehydrogenase" evidence="7">
    <location>
        <begin position="4"/>
        <end position="428"/>
    </location>
</feature>
<feature type="active site" evidence="4">
    <location>
        <position position="210"/>
    </location>
</feature>
<dbReference type="Gene3D" id="3.40.309.10">
    <property type="entry name" value="Aldehyde Dehydrogenase, Chain A, domain 2"/>
    <property type="match status" value="1"/>
</dbReference>